<dbReference type="InterPro" id="IPR000086">
    <property type="entry name" value="NUDIX_hydrolase_dom"/>
</dbReference>
<evidence type="ECO:0000256" key="4">
    <source>
        <dbReference type="ARBA" id="ARBA00022801"/>
    </source>
</evidence>
<dbReference type="Proteomes" id="UP001065174">
    <property type="component" value="Chromosome"/>
</dbReference>
<comment type="cofactor">
    <cofactor evidence="1">
        <name>Mn(2+)</name>
        <dbReference type="ChEBI" id="CHEBI:29035"/>
    </cofactor>
</comment>
<evidence type="ECO:0000259" key="7">
    <source>
        <dbReference type="PROSITE" id="PS51462"/>
    </source>
</evidence>
<dbReference type="SUPFAM" id="SSF55811">
    <property type="entry name" value="Nudix"/>
    <property type="match status" value="1"/>
</dbReference>
<dbReference type="PANTHER" id="PTHR12992">
    <property type="entry name" value="NUDIX HYDROLASE"/>
    <property type="match status" value="1"/>
</dbReference>
<dbReference type="CDD" id="cd03426">
    <property type="entry name" value="NUDIX_CoAse_Nudt7"/>
    <property type="match status" value="1"/>
</dbReference>
<evidence type="ECO:0000313" key="9">
    <source>
        <dbReference type="Proteomes" id="UP001065174"/>
    </source>
</evidence>
<dbReference type="EMBL" id="CP106679">
    <property type="protein sequence ID" value="UXP32010.1"/>
    <property type="molecule type" value="Genomic_DNA"/>
</dbReference>
<evidence type="ECO:0000256" key="2">
    <source>
        <dbReference type="ARBA" id="ARBA00001946"/>
    </source>
</evidence>
<dbReference type="Pfam" id="PF00293">
    <property type="entry name" value="NUDIX"/>
    <property type="match status" value="1"/>
</dbReference>
<keyword evidence="4" id="KW-0378">Hydrolase</keyword>
<feature type="domain" description="Nudix hydrolase" evidence="7">
    <location>
        <begin position="44"/>
        <end position="179"/>
    </location>
</feature>
<sequence>MIKEFVTELKGVLKKELPGVRAQHAMAPVRMEDLKRTFRHDIPPRQSAVLILFYQVGDQIRFPLTVRQTYVGVHSGQISLPGGKRELSDQDLSVTALRETEEEIGIARESVRMIGALSHHYVPPSNFNIQPYLGYLDHTPVFVKDPKEVDQIVEVNVSDIIAPDLRKKTWIKPYQGVKIEAPYFDIQNRVVWGATAMILSELSEIIKQTQYGNE</sequence>
<proteinExistence type="predicted"/>
<organism evidence="8 9">
    <name type="scientific">Reichenbachiella agarivorans</name>
    <dbReference type="NCBI Taxonomy" id="2979464"/>
    <lineage>
        <taxon>Bacteria</taxon>
        <taxon>Pseudomonadati</taxon>
        <taxon>Bacteroidota</taxon>
        <taxon>Cytophagia</taxon>
        <taxon>Cytophagales</taxon>
        <taxon>Reichenbachiellaceae</taxon>
        <taxon>Reichenbachiella</taxon>
    </lineage>
</organism>
<dbReference type="InterPro" id="IPR015797">
    <property type="entry name" value="NUDIX_hydrolase-like_dom_sf"/>
</dbReference>
<dbReference type="RefSeq" id="WP_262309449.1">
    <property type="nucleotide sequence ID" value="NZ_CP106679.1"/>
</dbReference>
<dbReference type="PROSITE" id="PS51462">
    <property type="entry name" value="NUDIX"/>
    <property type="match status" value="1"/>
</dbReference>
<keyword evidence="3" id="KW-0479">Metal-binding</keyword>
<dbReference type="Gene3D" id="3.90.79.10">
    <property type="entry name" value="Nucleoside Triphosphate Pyrophosphohydrolase"/>
    <property type="match status" value="1"/>
</dbReference>
<dbReference type="InterPro" id="IPR045121">
    <property type="entry name" value="CoAse"/>
</dbReference>
<keyword evidence="6" id="KW-0464">Manganese</keyword>
<evidence type="ECO:0000256" key="6">
    <source>
        <dbReference type="ARBA" id="ARBA00023211"/>
    </source>
</evidence>
<gene>
    <name evidence="8" type="ORF">N6H18_16835</name>
</gene>
<name>A0ABY6CUU9_9BACT</name>
<comment type="cofactor">
    <cofactor evidence="2">
        <name>Mg(2+)</name>
        <dbReference type="ChEBI" id="CHEBI:18420"/>
    </cofactor>
</comment>
<evidence type="ECO:0000313" key="8">
    <source>
        <dbReference type="EMBL" id="UXP32010.1"/>
    </source>
</evidence>
<dbReference type="PANTHER" id="PTHR12992:SF11">
    <property type="entry name" value="MITOCHONDRIAL COENZYME A DIPHOSPHATASE NUDT8"/>
    <property type="match status" value="1"/>
</dbReference>
<evidence type="ECO:0000256" key="1">
    <source>
        <dbReference type="ARBA" id="ARBA00001936"/>
    </source>
</evidence>
<keyword evidence="9" id="KW-1185">Reference proteome</keyword>
<reference evidence="8" key="1">
    <citation type="submission" date="2022-09" db="EMBL/GenBank/DDBJ databases">
        <title>Comparative genomics and taxonomic characterization of three novel marine species of genus Reichenbachiella exhibiting antioxidant and polysaccharide degradation activities.</title>
        <authorList>
            <person name="Muhammad N."/>
            <person name="Lee Y.-J."/>
            <person name="Ko J."/>
            <person name="Kim S.-G."/>
        </authorList>
    </citation>
    <scope>NUCLEOTIDE SEQUENCE</scope>
    <source>
        <strain evidence="8">BKB1-1</strain>
    </source>
</reference>
<accession>A0ABY6CUU9</accession>
<evidence type="ECO:0000256" key="3">
    <source>
        <dbReference type="ARBA" id="ARBA00022723"/>
    </source>
</evidence>
<evidence type="ECO:0000256" key="5">
    <source>
        <dbReference type="ARBA" id="ARBA00022842"/>
    </source>
</evidence>
<keyword evidence="5" id="KW-0460">Magnesium</keyword>
<protein>
    <submittedName>
        <fullName evidence="8">CoA pyrophosphatase</fullName>
    </submittedName>
</protein>